<protein>
    <submittedName>
        <fullName evidence="1">Uncharacterized protein</fullName>
    </submittedName>
</protein>
<evidence type="ECO:0000313" key="2">
    <source>
        <dbReference type="Proteomes" id="UP001597195"/>
    </source>
</evidence>
<accession>A0ABW4H3N2</accession>
<proteinExistence type="predicted"/>
<name>A0ABW4H3N2_9LACO</name>
<comment type="caution">
    <text evidence="1">The sequence shown here is derived from an EMBL/GenBank/DDBJ whole genome shotgun (WGS) entry which is preliminary data.</text>
</comment>
<dbReference type="RefSeq" id="WP_125700831.1">
    <property type="nucleotide sequence ID" value="NZ_JBHTOM010000007.1"/>
</dbReference>
<dbReference type="EMBL" id="JBHTOM010000007">
    <property type="protein sequence ID" value="MFD1549370.1"/>
    <property type="molecule type" value="Genomic_DNA"/>
</dbReference>
<gene>
    <name evidence="1" type="ORF">ACFQ5T_06640</name>
</gene>
<sequence length="77" mass="8294">MELAVEVVLTGGFEPVYSTGNLEDAGFSWLQVESEARTSGWSVPTAGGIPGSRSADSLRYFRENSYLLGVKLGYMAD</sequence>
<reference evidence="2" key="1">
    <citation type="journal article" date="2019" name="Int. J. Syst. Evol. Microbiol.">
        <title>The Global Catalogue of Microorganisms (GCM) 10K type strain sequencing project: providing services to taxonomists for standard genome sequencing and annotation.</title>
        <authorList>
            <consortium name="The Broad Institute Genomics Platform"/>
            <consortium name="The Broad Institute Genome Sequencing Center for Infectious Disease"/>
            <person name="Wu L."/>
            <person name="Ma J."/>
        </authorList>
    </citation>
    <scope>NUCLEOTIDE SEQUENCE [LARGE SCALE GENOMIC DNA]</scope>
    <source>
        <strain evidence="2">CCM 8906</strain>
    </source>
</reference>
<dbReference type="Proteomes" id="UP001597195">
    <property type="component" value="Unassembled WGS sequence"/>
</dbReference>
<keyword evidence="2" id="KW-1185">Reference proteome</keyword>
<evidence type="ECO:0000313" key="1">
    <source>
        <dbReference type="EMBL" id="MFD1549370.1"/>
    </source>
</evidence>
<organism evidence="1 2">
    <name type="scientific">Levilactobacillus fuyuanensis</name>
    <dbReference type="NCBI Taxonomy" id="2486022"/>
    <lineage>
        <taxon>Bacteria</taxon>
        <taxon>Bacillati</taxon>
        <taxon>Bacillota</taxon>
        <taxon>Bacilli</taxon>
        <taxon>Lactobacillales</taxon>
        <taxon>Lactobacillaceae</taxon>
        <taxon>Levilactobacillus</taxon>
    </lineage>
</organism>